<dbReference type="OrthoDB" id="8445243at2"/>
<dbReference type="Pfam" id="PF12893">
    <property type="entry name" value="Lumazine_bd_2"/>
    <property type="match status" value="1"/>
</dbReference>
<dbReference type="EMBL" id="RPDH01000002">
    <property type="protein sequence ID" value="RPE09544.1"/>
    <property type="molecule type" value="Genomic_DNA"/>
</dbReference>
<proteinExistence type="predicted"/>
<organism evidence="1 2">
    <name type="scientific">Chitinophaga lutea</name>
    <dbReference type="NCBI Taxonomy" id="2488634"/>
    <lineage>
        <taxon>Bacteria</taxon>
        <taxon>Pseudomonadati</taxon>
        <taxon>Bacteroidota</taxon>
        <taxon>Chitinophagia</taxon>
        <taxon>Chitinophagales</taxon>
        <taxon>Chitinophagaceae</taxon>
        <taxon>Chitinophaga</taxon>
    </lineage>
</organism>
<dbReference type="RefSeq" id="WP_123848538.1">
    <property type="nucleotide sequence ID" value="NZ_RPDH01000002.1"/>
</dbReference>
<dbReference type="InterPro" id="IPR039437">
    <property type="entry name" value="FrzH/put_lumazine-bd"/>
</dbReference>
<gene>
    <name evidence="1" type="ORF">EGT74_21385</name>
</gene>
<evidence type="ECO:0000313" key="2">
    <source>
        <dbReference type="Proteomes" id="UP000278351"/>
    </source>
</evidence>
<reference evidence="1 2" key="1">
    <citation type="submission" date="2018-11" db="EMBL/GenBank/DDBJ databases">
        <title>Chitinophaga lutea sp.nov., isolate from arsenic contaminated soil.</title>
        <authorList>
            <person name="Zong Y."/>
        </authorList>
    </citation>
    <scope>NUCLEOTIDE SEQUENCE [LARGE SCALE GENOMIC DNA]</scope>
    <source>
        <strain evidence="1 2">ZY74</strain>
    </source>
</reference>
<dbReference type="AlphaFoldDB" id="A0A3N4QCR8"/>
<name>A0A3N4QCR8_9BACT</name>
<comment type="caution">
    <text evidence="1">The sequence shown here is derived from an EMBL/GenBank/DDBJ whole genome shotgun (WGS) entry which is preliminary data.</text>
</comment>
<accession>A0A3N4QCR8</accession>
<dbReference type="SUPFAM" id="SSF54427">
    <property type="entry name" value="NTF2-like"/>
    <property type="match status" value="1"/>
</dbReference>
<keyword evidence="2" id="KW-1185">Reference proteome</keyword>
<dbReference type="Proteomes" id="UP000278351">
    <property type="component" value="Unassembled WGS sequence"/>
</dbReference>
<dbReference type="InterPro" id="IPR032710">
    <property type="entry name" value="NTF2-like_dom_sf"/>
</dbReference>
<sequence>MYAKQSIAVQSVINGYFDGIYRGDTALLGEVFHPQALLCGDINGQPYFKTVNEYLEVVRNRKSPQELGENFRMEVLGIEMLGNNAIAKLRVPMLGYDYYDYLSLTVIEGKWRIMNKLFTHREPAAQ</sequence>
<dbReference type="Gene3D" id="3.10.450.50">
    <property type="match status" value="1"/>
</dbReference>
<protein>
    <submittedName>
        <fullName evidence="1">Nuclear transport factor 2 family protein</fullName>
    </submittedName>
</protein>
<evidence type="ECO:0000313" key="1">
    <source>
        <dbReference type="EMBL" id="RPE09544.1"/>
    </source>
</evidence>